<protein>
    <submittedName>
        <fullName evidence="2">Uncharacterized protein</fullName>
    </submittedName>
</protein>
<dbReference type="RefSeq" id="WP_233392519.1">
    <property type="nucleotide sequence ID" value="NZ_JAJTWT010000004.1"/>
</dbReference>
<organism evidence="2 3">
    <name type="scientific">Pelomonas caseinilytica</name>
    <dbReference type="NCBI Taxonomy" id="2906763"/>
    <lineage>
        <taxon>Bacteria</taxon>
        <taxon>Pseudomonadati</taxon>
        <taxon>Pseudomonadota</taxon>
        <taxon>Betaproteobacteria</taxon>
        <taxon>Burkholderiales</taxon>
        <taxon>Sphaerotilaceae</taxon>
        <taxon>Roseateles</taxon>
    </lineage>
</organism>
<dbReference type="Proteomes" id="UP001201463">
    <property type="component" value="Unassembled WGS sequence"/>
</dbReference>
<proteinExistence type="predicted"/>
<sequence length="58" mass="6303">MPLQPDEAAAPQQLTDAQRAELRARLAHHQANPGERGVSMHELRAKLLGADKTPQPSP</sequence>
<evidence type="ECO:0000313" key="2">
    <source>
        <dbReference type="EMBL" id="MCE4538084.1"/>
    </source>
</evidence>
<evidence type="ECO:0000313" key="3">
    <source>
        <dbReference type="Proteomes" id="UP001201463"/>
    </source>
</evidence>
<comment type="caution">
    <text evidence="2">The sequence shown here is derived from an EMBL/GenBank/DDBJ whole genome shotgun (WGS) entry which is preliminary data.</text>
</comment>
<name>A0ABS8XAW3_9BURK</name>
<evidence type="ECO:0000256" key="1">
    <source>
        <dbReference type="SAM" id="MobiDB-lite"/>
    </source>
</evidence>
<feature type="region of interest" description="Disordered" evidence="1">
    <location>
        <begin position="26"/>
        <end position="58"/>
    </location>
</feature>
<reference evidence="2 3" key="1">
    <citation type="submission" date="2021-12" db="EMBL/GenBank/DDBJ databases">
        <title>Genome seq of p7.</title>
        <authorList>
            <person name="Seo T."/>
        </authorList>
    </citation>
    <scope>NUCLEOTIDE SEQUENCE [LARGE SCALE GENOMIC DNA]</scope>
    <source>
        <strain evidence="2 3">P7</strain>
    </source>
</reference>
<keyword evidence="3" id="KW-1185">Reference proteome</keyword>
<accession>A0ABS8XAW3</accession>
<dbReference type="EMBL" id="JAJTWT010000004">
    <property type="protein sequence ID" value="MCE4538084.1"/>
    <property type="molecule type" value="Genomic_DNA"/>
</dbReference>
<gene>
    <name evidence="2" type="ORF">LXT12_12565</name>
</gene>